<dbReference type="AlphaFoldDB" id="A0AAQ4DAI4"/>
<reference evidence="1 2" key="1">
    <citation type="journal article" date="2023" name="Arcadia Sci">
        <title>De novo assembly of a long-read Amblyomma americanum tick genome.</title>
        <authorList>
            <person name="Chou S."/>
            <person name="Poskanzer K.E."/>
            <person name="Rollins M."/>
            <person name="Thuy-Boun P.S."/>
        </authorList>
    </citation>
    <scope>NUCLEOTIDE SEQUENCE [LARGE SCALE GENOMIC DNA]</scope>
    <source>
        <strain evidence="1">F_SG_1</strain>
        <tissue evidence="1">Salivary glands</tissue>
    </source>
</reference>
<evidence type="ECO:0000313" key="2">
    <source>
        <dbReference type="Proteomes" id="UP001321473"/>
    </source>
</evidence>
<comment type="caution">
    <text evidence="1">The sequence shown here is derived from an EMBL/GenBank/DDBJ whole genome shotgun (WGS) entry which is preliminary data.</text>
</comment>
<sequence length="60" mass="6181">KDSLCSSFVGKKAEALEGPQVEAPQEYSLLPCHVLLVPRVPLCAECGAVAGGQGSSRTVP</sequence>
<keyword evidence="2" id="KW-1185">Reference proteome</keyword>
<evidence type="ECO:0000313" key="1">
    <source>
        <dbReference type="EMBL" id="KAK8759474.1"/>
    </source>
</evidence>
<dbReference type="Proteomes" id="UP001321473">
    <property type="component" value="Unassembled WGS sequence"/>
</dbReference>
<name>A0AAQ4DAI4_AMBAM</name>
<accession>A0AAQ4DAI4</accession>
<organism evidence="1 2">
    <name type="scientific">Amblyomma americanum</name>
    <name type="common">Lone star tick</name>
    <dbReference type="NCBI Taxonomy" id="6943"/>
    <lineage>
        <taxon>Eukaryota</taxon>
        <taxon>Metazoa</taxon>
        <taxon>Ecdysozoa</taxon>
        <taxon>Arthropoda</taxon>
        <taxon>Chelicerata</taxon>
        <taxon>Arachnida</taxon>
        <taxon>Acari</taxon>
        <taxon>Parasitiformes</taxon>
        <taxon>Ixodida</taxon>
        <taxon>Ixodoidea</taxon>
        <taxon>Ixodidae</taxon>
        <taxon>Amblyomminae</taxon>
        <taxon>Amblyomma</taxon>
    </lineage>
</organism>
<dbReference type="EMBL" id="JARKHS020033017">
    <property type="protein sequence ID" value="KAK8759474.1"/>
    <property type="molecule type" value="Genomic_DNA"/>
</dbReference>
<protein>
    <submittedName>
        <fullName evidence="1">Uncharacterized protein</fullName>
    </submittedName>
</protein>
<proteinExistence type="predicted"/>
<gene>
    <name evidence="1" type="ORF">V5799_002898</name>
</gene>
<feature type="non-terminal residue" evidence="1">
    <location>
        <position position="1"/>
    </location>
</feature>